<evidence type="ECO:0000256" key="11">
    <source>
        <dbReference type="ARBA" id="ARBA00023152"/>
    </source>
</evidence>
<evidence type="ECO:0000313" key="17">
    <source>
        <dbReference type="Proteomes" id="UP000004848"/>
    </source>
</evidence>
<keyword evidence="12 16" id="KW-0670">Pyruvate</keyword>
<evidence type="ECO:0000256" key="5">
    <source>
        <dbReference type="ARBA" id="ARBA00022679"/>
    </source>
</evidence>
<keyword evidence="8 13" id="KW-0418">Kinase</keyword>
<evidence type="ECO:0000256" key="8">
    <source>
        <dbReference type="ARBA" id="ARBA00022777"/>
    </source>
</evidence>
<evidence type="ECO:0000256" key="13">
    <source>
        <dbReference type="RuleBase" id="RU000504"/>
    </source>
</evidence>
<gene>
    <name evidence="16" type="ORF">SIAM614_09093</name>
</gene>
<dbReference type="Gene3D" id="3.20.20.60">
    <property type="entry name" value="Phosphoenolpyruvate-binding domains"/>
    <property type="match status" value="1"/>
</dbReference>
<comment type="similarity">
    <text evidence="3 13">Belongs to the pyruvate kinase family.</text>
</comment>
<dbReference type="Pfam" id="PF00224">
    <property type="entry name" value="PK"/>
    <property type="match status" value="1"/>
</dbReference>
<dbReference type="SUPFAM" id="SSF50800">
    <property type="entry name" value="PK beta-barrel domain-like"/>
    <property type="match status" value="1"/>
</dbReference>
<name>A0NLM6_ROSAI</name>
<dbReference type="InterPro" id="IPR011037">
    <property type="entry name" value="Pyrv_Knase-like_insert_dom_sf"/>
</dbReference>
<evidence type="ECO:0000256" key="4">
    <source>
        <dbReference type="ARBA" id="ARBA00012142"/>
    </source>
</evidence>
<dbReference type="InterPro" id="IPR015813">
    <property type="entry name" value="Pyrv/PenolPyrv_kinase-like_dom"/>
</dbReference>
<evidence type="ECO:0000256" key="2">
    <source>
        <dbReference type="ARBA" id="ARBA00004997"/>
    </source>
</evidence>
<keyword evidence="10 13" id="KW-0460">Magnesium</keyword>
<keyword evidence="5 13" id="KW-0808">Transferase</keyword>
<dbReference type="InterPro" id="IPR001697">
    <property type="entry name" value="Pyr_Knase"/>
</dbReference>
<keyword evidence="7" id="KW-0547">Nucleotide-binding</keyword>
<evidence type="ECO:0000313" key="16">
    <source>
        <dbReference type="EMBL" id="EAV45971.1"/>
    </source>
</evidence>
<evidence type="ECO:0000256" key="10">
    <source>
        <dbReference type="ARBA" id="ARBA00022842"/>
    </source>
</evidence>
<evidence type="ECO:0000256" key="9">
    <source>
        <dbReference type="ARBA" id="ARBA00022840"/>
    </source>
</evidence>
<dbReference type="Gene3D" id="2.40.33.10">
    <property type="entry name" value="PK beta-barrel domain-like"/>
    <property type="match status" value="1"/>
</dbReference>
<comment type="cofactor">
    <cofactor evidence="1">
        <name>K(+)</name>
        <dbReference type="ChEBI" id="CHEBI:29103"/>
    </cofactor>
</comment>
<dbReference type="GO" id="GO:0004743">
    <property type="term" value="F:pyruvate kinase activity"/>
    <property type="evidence" value="ECO:0007669"/>
    <property type="project" value="UniProtKB-EC"/>
</dbReference>
<feature type="domain" description="Pyruvate kinase barrel" evidence="15">
    <location>
        <begin position="153"/>
        <end position="482"/>
    </location>
</feature>
<evidence type="ECO:0000256" key="7">
    <source>
        <dbReference type="ARBA" id="ARBA00022741"/>
    </source>
</evidence>
<dbReference type="InterPro" id="IPR015806">
    <property type="entry name" value="Pyrv_Knase_insert_dom_sf"/>
</dbReference>
<dbReference type="UniPathway" id="UPA00109">
    <property type="reaction ID" value="UER00188"/>
</dbReference>
<dbReference type="EC" id="2.7.1.40" evidence="4 13"/>
<proteinExistence type="inferred from homology"/>
<dbReference type="GO" id="GO:0016301">
    <property type="term" value="F:kinase activity"/>
    <property type="evidence" value="ECO:0007669"/>
    <property type="project" value="UniProtKB-KW"/>
</dbReference>
<evidence type="ECO:0000256" key="14">
    <source>
        <dbReference type="SAM" id="MobiDB-lite"/>
    </source>
</evidence>
<dbReference type="PRINTS" id="PR01050">
    <property type="entry name" value="PYRUVTKNASE"/>
</dbReference>
<evidence type="ECO:0000256" key="3">
    <source>
        <dbReference type="ARBA" id="ARBA00008663"/>
    </source>
</evidence>
<sequence length="512" mass="55651">MEISMELQGDTPSNEETGPENRSAGEGEGADLASMIREITALRDAIGVDATRLLEGYGITAAAPEIDNLAHYVALRHHDIRFLQRRLMRHGLSSLGRLESRVMPTLDAVLAALSAMTGQKQDGSFRSEMEFFAGERRLEEASAGLFGPKPEHRRGRIMVTFPSEAADDPAFVRDLVRKGMNVARLNCAHDGPEAWEKMAAHVRTAAELEGRDVRILMDIAGPKIRTETVVPQKKTPKLTIGERFRLVVQETPDAHSDIAVTASVSLPQMVNRLREGDRLLYDDSKLEGVVEEVSNGEAVIRVTRAKDSGVKIKPQKGINLPDTALGVSPLTAKDKTDLKTVTALADMVGYSFVSEPDDIDLLEEALASIGAANHPLGIVAKIERPEAVQNLPALIARASGTRPLAIMIARGDLASEIGFERLAEMQEEILWICEAASTPVIWATQVLESLVKFGSPSRGDMTDAAMAARAECVMLNKGPAVGEAVQLLDRLVSRMEGHMAKKTPTLRALHSW</sequence>
<dbReference type="AlphaFoldDB" id="A0NLM6"/>
<dbReference type="GO" id="GO:0000287">
    <property type="term" value="F:magnesium ion binding"/>
    <property type="evidence" value="ECO:0007669"/>
    <property type="project" value="InterPro"/>
</dbReference>
<dbReference type="GO" id="GO:0005524">
    <property type="term" value="F:ATP binding"/>
    <property type="evidence" value="ECO:0007669"/>
    <property type="project" value="UniProtKB-KW"/>
</dbReference>
<evidence type="ECO:0000259" key="15">
    <source>
        <dbReference type="Pfam" id="PF00224"/>
    </source>
</evidence>
<dbReference type="SUPFAM" id="SSF51621">
    <property type="entry name" value="Phosphoenolpyruvate/pyruvate domain"/>
    <property type="match status" value="1"/>
</dbReference>
<dbReference type="InterPro" id="IPR040442">
    <property type="entry name" value="Pyrv_kinase-like_dom_sf"/>
</dbReference>
<keyword evidence="6" id="KW-0479">Metal-binding</keyword>
<keyword evidence="9" id="KW-0067">ATP-binding</keyword>
<dbReference type="InterPro" id="IPR018209">
    <property type="entry name" value="Pyrv_Knase_AS"/>
</dbReference>
<reference evidence="16 17" key="1">
    <citation type="submission" date="2006-05" db="EMBL/GenBank/DDBJ databases">
        <authorList>
            <person name="King G."/>
            <person name="Ferriera S."/>
            <person name="Johnson J."/>
            <person name="Kravitz S."/>
            <person name="Beeson K."/>
            <person name="Sutton G."/>
            <person name="Rogers Y.-H."/>
            <person name="Friedman R."/>
            <person name="Frazier M."/>
            <person name="Venter J.C."/>
        </authorList>
    </citation>
    <scope>NUCLEOTIDE SEQUENCE [LARGE SCALE GENOMIC DNA]</scope>
    <source>
        <strain evidence="17">ATCC 25650 / DSM 13394 / JCM 20685 / NBRC 16684 / NCIMB 2208 / IAM 12614 / B1</strain>
    </source>
</reference>
<organism evidence="16 17">
    <name type="scientific">Roseibium aggregatum (strain ATCC 25650 / DSM 13394 / JCM 20685 / NBRC 16684 / NCIMB 2208 / IAM 12614 / B1)</name>
    <name type="common">Stappia aggregata</name>
    <dbReference type="NCBI Taxonomy" id="384765"/>
    <lineage>
        <taxon>Bacteria</taxon>
        <taxon>Pseudomonadati</taxon>
        <taxon>Pseudomonadota</taxon>
        <taxon>Alphaproteobacteria</taxon>
        <taxon>Hyphomicrobiales</taxon>
        <taxon>Stappiaceae</taxon>
        <taxon>Roseibium</taxon>
    </lineage>
</organism>
<dbReference type="PANTHER" id="PTHR11817">
    <property type="entry name" value="PYRUVATE KINASE"/>
    <property type="match status" value="1"/>
</dbReference>
<keyword evidence="11 13" id="KW-0324">Glycolysis</keyword>
<protein>
    <recommendedName>
        <fullName evidence="4 13">Pyruvate kinase</fullName>
        <ecNumber evidence="4 13">2.7.1.40</ecNumber>
    </recommendedName>
</protein>
<accession>A0NLM6</accession>
<dbReference type="Proteomes" id="UP000004848">
    <property type="component" value="Unassembled WGS sequence"/>
</dbReference>
<evidence type="ECO:0000256" key="6">
    <source>
        <dbReference type="ARBA" id="ARBA00022723"/>
    </source>
</evidence>
<feature type="region of interest" description="Disordered" evidence="14">
    <location>
        <begin position="1"/>
        <end position="29"/>
    </location>
</feature>
<evidence type="ECO:0000256" key="1">
    <source>
        <dbReference type="ARBA" id="ARBA00001958"/>
    </source>
</evidence>
<dbReference type="GO" id="GO:0030955">
    <property type="term" value="F:potassium ion binding"/>
    <property type="evidence" value="ECO:0007669"/>
    <property type="project" value="InterPro"/>
</dbReference>
<comment type="catalytic activity">
    <reaction evidence="13">
        <text>pyruvate + ATP = phosphoenolpyruvate + ADP + H(+)</text>
        <dbReference type="Rhea" id="RHEA:18157"/>
        <dbReference type="ChEBI" id="CHEBI:15361"/>
        <dbReference type="ChEBI" id="CHEBI:15378"/>
        <dbReference type="ChEBI" id="CHEBI:30616"/>
        <dbReference type="ChEBI" id="CHEBI:58702"/>
        <dbReference type="ChEBI" id="CHEBI:456216"/>
        <dbReference type="EC" id="2.7.1.40"/>
    </reaction>
</comment>
<comment type="pathway">
    <text evidence="2 13">Carbohydrate degradation; glycolysis; pyruvate from D-glyceraldehyde 3-phosphate: step 5/5.</text>
</comment>
<dbReference type="eggNOG" id="COG0469">
    <property type="taxonomic scope" value="Bacteria"/>
</dbReference>
<dbReference type="EMBL" id="AAUW01000001">
    <property type="protein sequence ID" value="EAV45971.1"/>
    <property type="molecule type" value="Genomic_DNA"/>
</dbReference>
<comment type="caution">
    <text evidence="16">The sequence shown here is derived from an EMBL/GenBank/DDBJ whole genome shotgun (WGS) entry which is preliminary data.</text>
</comment>
<evidence type="ECO:0000256" key="12">
    <source>
        <dbReference type="ARBA" id="ARBA00023317"/>
    </source>
</evidence>
<dbReference type="InterPro" id="IPR015793">
    <property type="entry name" value="Pyrv_Knase_brl"/>
</dbReference>
<dbReference type="PROSITE" id="PS00110">
    <property type="entry name" value="PYRUVATE_KINASE"/>
    <property type="match status" value="1"/>
</dbReference>